<comment type="catalytic activity">
    <reaction evidence="8">
        <text>a primary alcohol + NAD(+) = an aldehyde + NADH + H(+)</text>
        <dbReference type="Rhea" id="RHEA:10736"/>
        <dbReference type="ChEBI" id="CHEBI:15378"/>
        <dbReference type="ChEBI" id="CHEBI:15734"/>
        <dbReference type="ChEBI" id="CHEBI:17478"/>
        <dbReference type="ChEBI" id="CHEBI:57540"/>
        <dbReference type="ChEBI" id="CHEBI:57945"/>
        <dbReference type="EC" id="1.1.1.1"/>
    </reaction>
</comment>
<dbReference type="PANTHER" id="PTHR42940:SF8">
    <property type="entry name" value="VACUOLAR PROTEIN SORTING-ASSOCIATED PROTEIN 11"/>
    <property type="match status" value="1"/>
</dbReference>
<reference evidence="11 12" key="1">
    <citation type="submission" date="2020-03" db="EMBL/GenBank/DDBJ databases">
        <title>WGS of the type strain of Planosporangium spp.</title>
        <authorList>
            <person name="Thawai C."/>
        </authorList>
    </citation>
    <scope>NUCLEOTIDE SEQUENCE [LARGE SCALE GENOMIC DNA]</scope>
    <source>
        <strain evidence="11 12">TBRC 5610</strain>
    </source>
</reference>
<dbReference type="InterPro" id="IPR036291">
    <property type="entry name" value="NAD(P)-bd_dom_sf"/>
</dbReference>
<dbReference type="EMBL" id="JAATVY010000001">
    <property type="protein sequence ID" value="NJC68631.1"/>
    <property type="molecule type" value="Genomic_DNA"/>
</dbReference>
<dbReference type="Pfam" id="PF08240">
    <property type="entry name" value="ADH_N"/>
    <property type="match status" value="1"/>
</dbReference>
<dbReference type="SUPFAM" id="SSF51735">
    <property type="entry name" value="NAD(P)-binding Rossmann-fold domains"/>
    <property type="match status" value="1"/>
</dbReference>
<dbReference type="InterPro" id="IPR013149">
    <property type="entry name" value="ADH-like_C"/>
</dbReference>
<evidence type="ECO:0000256" key="5">
    <source>
        <dbReference type="ARBA" id="ARBA00022833"/>
    </source>
</evidence>
<accession>A0ABX0XRJ3</accession>
<sequence>MKAVVLTNPAPLSARPLAVTDRAELRPGPGEIVIDVAACGVCRSNLHMVEGDWVDGGVPAFTPIVPGHEVTGTVSAVAPDVTHLRVGDRVGVQPLWSTCGVCRYCRSGAEQLCQSKHITGETVDGGYAEQMLAKAAHAYPLPDALDVAEAAPLFCPGITAYGAVAKARLTPAKSVAVFGIGGVGHMALQFAKLTGAETVAVTRGGSRQSLSEELGADRVVDASGGDAGEVLHKAGGVDATLVFAPSDDAVRQAVQATKPGGIIVIGVHANIGAVPFPEEKTVVGSLLGSRQMMREVLEIAATGRVRVVADALPLDRAADALARLKRGEVRGRLVLLPRA</sequence>
<evidence type="ECO:0000256" key="9">
    <source>
        <dbReference type="RuleBase" id="RU361277"/>
    </source>
</evidence>
<evidence type="ECO:0000256" key="7">
    <source>
        <dbReference type="ARBA" id="ARBA00049164"/>
    </source>
</evidence>
<evidence type="ECO:0000256" key="4">
    <source>
        <dbReference type="ARBA" id="ARBA00022723"/>
    </source>
</evidence>
<keyword evidence="5 9" id="KW-0862">Zinc</keyword>
<dbReference type="Pfam" id="PF00107">
    <property type="entry name" value="ADH_zinc_N"/>
    <property type="match status" value="1"/>
</dbReference>
<evidence type="ECO:0000259" key="10">
    <source>
        <dbReference type="SMART" id="SM00829"/>
    </source>
</evidence>
<evidence type="ECO:0000256" key="8">
    <source>
        <dbReference type="ARBA" id="ARBA00049243"/>
    </source>
</evidence>
<dbReference type="Gene3D" id="3.90.180.10">
    <property type="entry name" value="Medium-chain alcohol dehydrogenases, catalytic domain"/>
    <property type="match status" value="1"/>
</dbReference>
<proteinExistence type="inferred from homology"/>
<comment type="cofactor">
    <cofactor evidence="1 9">
        <name>Zn(2+)</name>
        <dbReference type="ChEBI" id="CHEBI:29105"/>
    </cofactor>
</comment>
<dbReference type="Proteomes" id="UP000722989">
    <property type="component" value="Unassembled WGS sequence"/>
</dbReference>
<evidence type="ECO:0000256" key="2">
    <source>
        <dbReference type="ARBA" id="ARBA00008072"/>
    </source>
</evidence>
<keyword evidence="12" id="KW-1185">Reference proteome</keyword>
<dbReference type="RefSeq" id="WP_167923477.1">
    <property type="nucleotide sequence ID" value="NZ_JAATVY010000001.1"/>
</dbReference>
<evidence type="ECO:0000313" key="11">
    <source>
        <dbReference type="EMBL" id="NJC68631.1"/>
    </source>
</evidence>
<keyword evidence="6" id="KW-0560">Oxidoreductase</keyword>
<evidence type="ECO:0000256" key="3">
    <source>
        <dbReference type="ARBA" id="ARBA00013190"/>
    </source>
</evidence>
<evidence type="ECO:0000256" key="6">
    <source>
        <dbReference type="ARBA" id="ARBA00023002"/>
    </source>
</evidence>
<evidence type="ECO:0000313" key="12">
    <source>
        <dbReference type="Proteomes" id="UP000722989"/>
    </source>
</evidence>
<comment type="catalytic activity">
    <reaction evidence="7">
        <text>a secondary alcohol + NAD(+) = a ketone + NADH + H(+)</text>
        <dbReference type="Rhea" id="RHEA:10740"/>
        <dbReference type="ChEBI" id="CHEBI:15378"/>
        <dbReference type="ChEBI" id="CHEBI:17087"/>
        <dbReference type="ChEBI" id="CHEBI:35681"/>
        <dbReference type="ChEBI" id="CHEBI:57540"/>
        <dbReference type="ChEBI" id="CHEBI:57945"/>
        <dbReference type="EC" id="1.1.1.1"/>
    </reaction>
</comment>
<evidence type="ECO:0000256" key="1">
    <source>
        <dbReference type="ARBA" id="ARBA00001947"/>
    </source>
</evidence>
<dbReference type="InterPro" id="IPR002328">
    <property type="entry name" value="ADH_Zn_CS"/>
</dbReference>
<feature type="domain" description="Enoyl reductase (ER)" evidence="10">
    <location>
        <begin position="13"/>
        <end position="335"/>
    </location>
</feature>
<dbReference type="InterPro" id="IPR011032">
    <property type="entry name" value="GroES-like_sf"/>
</dbReference>
<dbReference type="Gene3D" id="3.40.50.720">
    <property type="entry name" value="NAD(P)-binding Rossmann-like Domain"/>
    <property type="match status" value="1"/>
</dbReference>
<dbReference type="InterPro" id="IPR020843">
    <property type="entry name" value="ER"/>
</dbReference>
<gene>
    <name evidence="11" type="ORF">HC031_02660</name>
</gene>
<comment type="caution">
    <text evidence="11">The sequence shown here is derived from an EMBL/GenBank/DDBJ whole genome shotgun (WGS) entry which is preliminary data.</text>
</comment>
<dbReference type="InterPro" id="IPR013154">
    <property type="entry name" value="ADH-like_N"/>
</dbReference>
<keyword evidence="4 9" id="KW-0479">Metal-binding</keyword>
<protein>
    <recommendedName>
        <fullName evidence="3">alcohol dehydrogenase</fullName>
        <ecNumber evidence="3">1.1.1.1</ecNumber>
    </recommendedName>
</protein>
<dbReference type="SUPFAM" id="SSF50129">
    <property type="entry name" value="GroES-like"/>
    <property type="match status" value="1"/>
</dbReference>
<comment type="similarity">
    <text evidence="2 9">Belongs to the zinc-containing alcohol dehydrogenase family.</text>
</comment>
<dbReference type="PANTHER" id="PTHR42940">
    <property type="entry name" value="ALCOHOL DEHYDROGENASE 1-RELATED"/>
    <property type="match status" value="1"/>
</dbReference>
<dbReference type="EC" id="1.1.1.1" evidence="3"/>
<dbReference type="SMART" id="SM00829">
    <property type="entry name" value="PKS_ER"/>
    <property type="match status" value="1"/>
</dbReference>
<name>A0ABX0XRJ3_9ACTN</name>
<organism evidence="11 12">
    <name type="scientific">Planosporangium thailandense</name>
    <dbReference type="NCBI Taxonomy" id="765197"/>
    <lineage>
        <taxon>Bacteria</taxon>
        <taxon>Bacillati</taxon>
        <taxon>Actinomycetota</taxon>
        <taxon>Actinomycetes</taxon>
        <taxon>Micromonosporales</taxon>
        <taxon>Micromonosporaceae</taxon>
        <taxon>Planosporangium</taxon>
    </lineage>
</organism>
<dbReference type="PROSITE" id="PS00059">
    <property type="entry name" value="ADH_ZINC"/>
    <property type="match status" value="1"/>
</dbReference>